<comment type="caution">
    <text evidence="3">The sequence shown here is derived from an EMBL/GenBank/DDBJ whole genome shotgun (WGS) entry which is preliminary data.</text>
</comment>
<sequence>MTSMAASGQRDVKWIDGLRGISSIVVVTAHICRSLAPYYLSPATAENQSSLLFQLPFLRLLIMGRSSVATFGILTGYVASMKPIKQARAGMTDQALSNIAKTAFRRTGRFVFPSIIATTITWLCCELGAFRIAMHVESDWIRDTSPEPSSSFAGAFWGLFENLLSTWVSGRNQYDPIQWTLTYLLKGSMMTYLTLFATIYVKPRSRILILCGLYAFMYMCQDALIGIHVFTGILMVELVSDPSIQQYAEDHPILRTLTSSTLIVVGLFFCSYPEENVAWAWWSRSLVRLGTIIFPGECEMSRFFPGLGADLFFTGVVFSPPLHEILSLPLLTFLGRLSWPVYLIHGPLMRTVLTWMLYGVSVPGQIHGKDVDGHDLPPVRLQLANAWICLFAIPLFYLFLYRVAHLWSLYVDPWCGRATRWLEDCMFQDDAKMESLFS</sequence>
<feature type="transmembrane region" description="Helical" evidence="1">
    <location>
        <begin position="381"/>
        <end position="400"/>
    </location>
</feature>
<reference evidence="3 4" key="1">
    <citation type="submission" date="2019-09" db="EMBL/GenBank/DDBJ databases">
        <title>The hologenome of the rock-dwelling lichen Lasallia pustulata.</title>
        <authorList>
            <person name="Greshake Tzovaras B."/>
            <person name="Segers F."/>
            <person name="Bicker A."/>
            <person name="Dal Grande F."/>
            <person name="Otte J."/>
            <person name="Hankeln T."/>
            <person name="Schmitt I."/>
            <person name="Ebersberger I."/>
        </authorList>
    </citation>
    <scope>NUCLEOTIDE SEQUENCE [LARGE SCALE GENOMIC DNA]</scope>
    <source>
        <strain evidence="3">A1-1</strain>
    </source>
</reference>
<dbReference type="Proteomes" id="UP000324767">
    <property type="component" value="Unassembled WGS sequence"/>
</dbReference>
<accession>A0A5M8PSJ8</accession>
<gene>
    <name evidence="3" type="ORF">FRX48_03537</name>
</gene>
<dbReference type="AlphaFoldDB" id="A0A5M8PSJ8"/>
<dbReference type="InterPro" id="IPR002656">
    <property type="entry name" value="Acyl_transf_3_dom"/>
</dbReference>
<dbReference type="InterPro" id="IPR050879">
    <property type="entry name" value="Acyltransferase_3"/>
</dbReference>
<dbReference type="Pfam" id="PF01757">
    <property type="entry name" value="Acyl_transf_3"/>
    <property type="match status" value="1"/>
</dbReference>
<feature type="transmembrane region" description="Helical" evidence="1">
    <location>
        <begin position="181"/>
        <end position="201"/>
    </location>
</feature>
<dbReference type="PANTHER" id="PTHR23028">
    <property type="entry name" value="ACETYLTRANSFERASE"/>
    <property type="match status" value="1"/>
</dbReference>
<feature type="transmembrane region" description="Helical" evidence="1">
    <location>
        <begin position="341"/>
        <end position="361"/>
    </location>
</feature>
<evidence type="ECO:0000256" key="1">
    <source>
        <dbReference type="SAM" id="Phobius"/>
    </source>
</evidence>
<feature type="domain" description="Acyltransferase 3" evidence="2">
    <location>
        <begin position="13"/>
        <end position="358"/>
    </location>
</feature>
<dbReference type="EMBL" id="VXIT01000005">
    <property type="protein sequence ID" value="KAA6412546.1"/>
    <property type="molecule type" value="Genomic_DNA"/>
</dbReference>
<keyword evidence="1" id="KW-0812">Transmembrane</keyword>
<name>A0A5M8PSJ8_9LECA</name>
<evidence type="ECO:0000313" key="4">
    <source>
        <dbReference type="Proteomes" id="UP000324767"/>
    </source>
</evidence>
<feature type="transmembrane region" description="Helical" evidence="1">
    <location>
        <begin position="60"/>
        <end position="79"/>
    </location>
</feature>
<organism evidence="3 4">
    <name type="scientific">Lasallia pustulata</name>
    <dbReference type="NCBI Taxonomy" id="136370"/>
    <lineage>
        <taxon>Eukaryota</taxon>
        <taxon>Fungi</taxon>
        <taxon>Dikarya</taxon>
        <taxon>Ascomycota</taxon>
        <taxon>Pezizomycotina</taxon>
        <taxon>Lecanoromycetes</taxon>
        <taxon>OSLEUM clade</taxon>
        <taxon>Umbilicariomycetidae</taxon>
        <taxon>Umbilicariales</taxon>
        <taxon>Umbilicariaceae</taxon>
        <taxon>Lasallia</taxon>
    </lineage>
</organism>
<dbReference type="GO" id="GO:0016747">
    <property type="term" value="F:acyltransferase activity, transferring groups other than amino-acyl groups"/>
    <property type="evidence" value="ECO:0007669"/>
    <property type="project" value="InterPro"/>
</dbReference>
<proteinExistence type="predicted"/>
<feature type="transmembrane region" description="Helical" evidence="1">
    <location>
        <begin position="21"/>
        <end position="40"/>
    </location>
</feature>
<keyword evidence="1" id="KW-0472">Membrane</keyword>
<protein>
    <recommendedName>
        <fullName evidence="2">Acyltransferase 3 domain-containing protein</fullName>
    </recommendedName>
</protein>
<evidence type="ECO:0000259" key="2">
    <source>
        <dbReference type="Pfam" id="PF01757"/>
    </source>
</evidence>
<keyword evidence="1" id="KW-1133">Transmembrane helix</keyword>
<feature type="transmembrane region" description="Helical" evidence="1">
    <location>
        <begin position="110"/>
        <end position="132"/>
    </location>
</feature>
<feature type="transmembrane region" description="Helical" evidence="1">
    <location>
        <begin position="311"/>
        <end position="334"/>
    </location>
</feature>
<evidence type="ECO:0000313" key="3">
    <source>
        <dbReference type="EMBL" id="KAA6412546.1"/>
    </source>
</evidence>
<feature type="transmembrane region" description="Helical" evidence="1">
    <location>
        <begin position="207"/>
        <end position="240"/>
    </location>
</feature>
<dbReference type="PANTHER" id="PTHR23028:SF128">
    <property type="entry name" value="ACYLTRANSFERASE 3 DOMAIN-CONTAINING PROTEIN"/>
    <property type="match status" value="1"/>
</dbReference>
<dbReference type="OrthoDB" id="5405781at2759"/>